<accession>A0A6J5M1W0</accession>
<protein>
    <submittedName>
        <fullName evidence="1">Uncharacterized protein</fullName>
    </submittedName>
</protein>
<sequence>MKPIAQTFIINEPNTGVEAVFLTKLDLFFQTKSSTFGVEVQIRETDNGFPTRKVVPYGSLVLGSSQVQTSSDASVATAFEFKTPVLLRTNEQYAIVVVPVGGNPDYNIWIGALGGNDVSSNVPIFTNNQLGSLFISSNDLNFTPIQNESIKYTAYVANFTAGAATAVFKNDFADHFVVTNRIGDFLGQEKLVVSNNYLKISSLTISGSNTFTAGERVFQPASAANVQVATAYGTVYFANTTRVLMANTVGAFVASANVKGETSTLLASPSSANQSVVTAAACNVITVPDANTSVTTDFAVNNFIYVGKNTGANLQILQVVAADAATRTLTLDANIKFTDTNAIIGRVKDDANLTANFTSITGGDNMFLTVTGSEVNATSNFANCQGALLIGRTSGASVVITDVYDLMYEGITTTIPDIEPNMTHNSWAFAGTANNTGRTSDTTSHSIANEIPYEFIDKTRVIMSRSNEFATPPSGVAGNSSLTVTATLQTSNTKISPYIDTIRNSVTATHNLVYPESSLSGYIIDYSNSAGNFAIGDTVQQANATVTSNGTVFFSNSSVLYVTNVVSSNASSIATFNIANTAVYNATQAITANITAIATFNETGNTVSTATRYISKNVILAEQQDAEDLVCYVTAYRPPGSDLKVYGKFLAGADSDTFQTKDWSALVETTSSALVSSLVNSDDYVELVYELPTSVQIIANGATVNTTSANIAVSSTSAFAAGNFVYVTNNTTGGLNVRQINQVTNSTSMVLSSNLSFDSSNCAVGLIPGLQSQDGAFKYANNNSVARYVTMTDGVFDTFKTFAVKVVLVSNNYHIVPKMSDMRCLALQV</sequence>
<dbReference type="EMBL" id="LR796380">
    <property type="protein sequence ID" value="CAB4140744.1"/>
    <property type="molecule type" value="Genomic_DNA"/>
</dbReference>
<name>A0A6J5M1W0_9CAUD</name>
<organism evidence="1">
    <name type="scientific">uncultured Caudovirales phage</name>
    <dbReference type="NCBI Taxonomy" id="2100421"/>
    <lineage>
        <taxon>Viruses</taxon>
        <taxon>Duplodnaviria</taxon>
        <taxon>Heunggongvirae</taxon>
        <taxon>Uroviricota</taxon>
        <taxon>Caudoviricetes</taxon>
        <taxon>Peduoviridae</taxon>
        <taxon>Maltschvirus</taxon>
        <taxon>Maltschvirus maltsch</taxon>
    </lineage>
</organism>
<evidence type="ECO:0000313" key="1">
    <source>
        <dbReference type="EMBL" id="CAB4140744.1"/>
    </source>
</evidence>
<proteinExistence type="predicted"/>
<gene>
    <name evidence="1" type="ORF">UFOVP395_79</name>
</gene>
<reference evidence="1" key="1">
    <citation type="submission" date="2020-04" db="EMBL/GenBank/DDBJ databases">
        <authorList>
            <person name="Chiriac C."/>
            <person name="Salcher M."/>
            <person name="Ghai R."/>
            <person name="Kavagutti S V."/>
        </authorList>
    </citation>
    <scope>NUCLEOTIDE SEQUENCE</scope>
</reference>